<dbReference type="KEGG" id="mrob:HH214_00980"/>
<keyword evidence="3" id="KW-1185">Reference proteome</keyword>
<dbReference type="Gene3D" id="3.30.70.100">
    <property type="match status" value="1"/>
</dbReference>
<dbReference type="EMBL" id="CP051682">
    <property type="protein sequence ID" value="QJD94545.1"/>
    <property type="molecule type" value="Genomic_DNA"/>
</dbReference>
<evidence type="ECO:0000259" key="1">
    <source>
        <dbReference type="PROSITE" id="PS50925"/>
    </source>
</evidence>
<sequence length="154" mass="18063">MPFYLIYTSKAAKLMQESDLLNILLESRKSNLEHDLTGMLLYIEGQFSSQQSGRFIQVLEGEKADVIKIYEKIAQDSRHYNVILLNESEIDKRNFTTWSMGFESLTLDKFKQISGYFELNDNFLKKINVQKFNMPLTMLKSFYELHLEAKANKE</sequence>
<dbReference type="InterPro" id="IPR007024">
    <property type="entry name" value="BLUF_domain"/>
</dbReference>
<accession>A0A7L5DTV6</accession>
<dbReference type="SMART" id="SM01034">
    <property type="entry name" value="BLUF"/>
    <property type="match status" value="1"/>
</dbReference>
<dbReference type="GO" id="GO:0071949">
    <property type="term" value="F:FAD binding"/>
    <property type="evidence" value="ECO:0007669"/>
    <property type="project" value="InterPro"/>
</dbReference>
<gene>
    <name evidence="2" type="ORF">HH214_00980</name>
</gene>
<protein>
    <submittedName>
        <fullName evidence="2">BLUF domain-containing protein</fullName>
    </submittedName>
</protein>
<dbReference type="Pfam" id="PF04940">
    <property type="entry name" value="BLUF"/>
    <property type="match status" value="1"/>
</dbReference>
<dbReference type="RefSeq" id="WP_169605563.1">
    <property type="nucleotide sequence ID" value="NZ_CP051682.1"/>
</dbReference>
<feature type="domain" description="BLUF" evidence="1">
    <location>
        <begin position="2"/>
        <end position="101"/>
    </location>
</feature>
<name>A0A7L5DTV6_9SPHI</name>
<dbReference type="PROSITE" id="PS50925">
    <property type="entry name" value="BLUF"/>
    <property type="match status" value="1"/>
</dbReference>
<proteinExistence type="predicted"/>
<dbReference type="AlphaFoldDB" id="A0A7L5DTV6"/>
<dbReference type="SUPFAM" id="SSF54975">
    <property type="entry name" value="Acylphosphatase/BLUF domain-like"/>
    <property type="match status" value="1"/>
</dbReference>
<dbReference type="GO" id="GO:0009882">
    <property type="term" value="F:blue light photoreceptor activity"/>
    <property type="evidence" value="ECO:0007669"/>
    <property type="project" value="InterPro"/>
</dbReference>
<evidence type="ECO:0000313" key="2">
    <source>
        <dbReference type="EMBL" id="QJD94545.1"/>
    </source>
</evidence>
<evidence type="ECO:0000313" key="3">
    <source>
        <dbReference type="Proteomes" id="UP000503278"/>
    </source>
</evidence>
<dbReference type="Proteomes" id="UP000503278">
    <property type="component" value="Chromosome"/>
</dbReference>
<dbReference type="InterPro" id="IPR036046">
    <property type="entry name" value="Acylphosphatase-like_dom_sf"/>
</dbReference>
<reference evidence="2 3" key="1">
    <citation type="submission" date="2020-04" db="EMBL/GenBank/DDBJ databases">
        <title>Genome sequencing of novel species.</title>
        <authorList>
            <person name="Heo J."/>
            <person name="Kim S.-J."/>
            <person name="Kim J.-S."/>
            <person name="Hong S.-B."/>
            <person name="Kwon S.-W."/>
        </authorList>
    </citation>
    <scope>NUCLEOTIDE SEQUENCE [LARGE SCALE GENOMIC DNA]</scope>
    <source>
        <strain evidence="2 3">F39-2</strain>
    </source>
</reference>
<organism evidence="2 3">
    <name type="scientific">Mucilaginibacter robiniae</name>
    <dbReference type="NCBI Taxonomy" id="2728022"/>
    <lineage>
        <taxon>Bacteria</taxon>
        <taxon>Pseudomonadati</taxon>
        <taxon>Bacteroidota</taxon>
        <taxon>Sphingobacteriia</taxon>
        <taxon>Sphingobacteriales</taxon>
        <taxon>Sphingobacteriaceae</taxon>
        <taxon>Mucilaginibacter</taxon>
    </lineage>
</organism>